<dbReference type="FunFam" id="3.30.160.60:FF:000516">
    <property type="entry name" value="zinc finger protein 771"/>
    <property type="match status" value="1"/>
</dbReference>
<comment type="subcellular location">
    <subcellularLocation>
        <location evidence="1">Nucleus</location>
    </subcellularLocation>
</comment>
<keyword evidence="3" id="KW-0479">Metal-binding</keyword>
<feature type="region of interest" description="Disordered" evidence="10">
    <location>
        <begin position="141"/>
        <end position="162"/>
    </location>
</feature>
<name>A0A8S4AVA7_9TELE</name>
<evidence type="ECO:0000256" key="9">
    <source>
        <dbReference type="SAM" id="Coils"/>
    </source>
</evidence>
<dbReference type="SUPFAM" id="SSF57667">
    <property type="entry name" value="beta-beta-alpha zinc fingers"/>
    <property type="match status" value="2"/>
</dbReference>
<evidence type="ECO:0000256" key="2">
    <source>
        <dbReference type="ARBA" id="ARBA00006991"/>
    </source>
</evidence>
<feature type="domain" description="C2H2-type" evidence="11">
    <location>
        <begin position="292"/>
        <end position="319"/>
    </location>
</feature>
<dbReference type="Pfam" id="PF00096">
    <property type="entry name" value="zf-C2H2"/>
    <property type="match status" value="2"/>
</dbReference>
<feature type="coiled-coil region" evidence="9">
    <location>
        <begin position="30"/>
        <end position="57"/>
    </location>
</feature>
<dbReference type="GO" id="GO:0005634">
    <property type="term" value="C:nucleus"/>
    <property type="evidence" value="ECO:0007669"/>
    <property type="project" value="UniProtKB-SubCell"/>
</dbReference>
<dbReference type="OrthoDB" id="10027876at2759"/>
<reference evidence="12" key="1">
    <citation type="submission" date="2021-05" db="EMBL/GenBank/DDBJ databases">
        <authorList>
            <person name="Tigano A."/>
        </authorList>
    </citation>
    <scope>NUCLEOTIDE SEQUENCE</scope>
</reference>
<protein>
    <submittedName>
        <fullName evidence="12">(Atlantic silverside) hypothetical protein</fullName>
    </submittedName>
</protein>
<dbReference type="SMART" id="SM00355">
    <property type="entry name" value="ZnF_C2H2"/>
    <property type="match status" value="3"/>
</dbReference>
<feature type="domain" description="C2H2-type" evidence="11">
    <location>
        <begin position="320"/>
        <end position="347"/>
    </location>
</feature>
<evidence type="ECO:0000256" key="5">
    <source>
        <dbReference type="ARBA" id="ARBA00022771"/>
    </source>
</evidence>
<evidence type="ECO:0000256" key="7">
    <source>
        <dbReference type="ARBA" id="ARBA00023242"/>
    </source>
</evidence>
<proteinExistence type="inferred from homology"/>
<keyword evidence="5 8" id="KW-0863">Zinc-finger</keyword>
<keyword evidence="4" id="KW-0677">Repeat</keyword>
<keyword evidence="9" id="KW-0175">Coiled coil</keyword>
<gene>
    <name evidence="12" type="ORF">MMEN_LOCUS9591</name>
</gene>
<evidence type="ECO:0000256" key="4">
    <source>
        <dbReference type="ARBA" id="ARBA00022737"/>
    </source>
</evidence>
<evidence type="ECO:0000259" key="11">
    <source>
        <dbReference type="PROSITE" id="PS50157"/>
    </source>
</evidence>
<dbReference type="GO" id="GO:0010468">
    <property type="term" value="P:regulation of gene expression"/>
    <property type="evidence" value="ECO:0007669"/>
    <property type="project" value="TreeGrafter"/>
</dbReference>
<dbReference type="InterPro" id="IPR050331">
    <property type="entry name" value="Zinc_finger"/>
</dbReference>
<evidence type="ECO:0000256" key="10">
    <source>
        <dbReference type="SAM" id="MobiDB-lite"/>
    </source>
</evidence>
<dbReference type="FunFam" id="3.30.160.60:FF:002343">
    <property type="entry name" value="Zinc finger protein 33A"/>
    <property type="match status" value="1"/>
</dbReference>
<dbReference type="InterPro" id="IPR013087">
    <property type="entry name" value="Znf_C2H2_type"/>
</dbReference>
<evidence type="ECO:0000313" key="12">
    <source>
        <dbReference type="EMBL" id="CAG5906832.1"/>
    </source>
</evidence>
<dbReference type="PANTHER" id="PTHR16515:SF58">
    <property type="entry name" value="ZINC FINGER PROTEIN 22"/>
    <property type="match status" value="1"/>
</dbReference>
<organism evidence="12 13">
    <name type="scientific">Menidia menidia</name>
    <name type="common">Atlantic silverside</name>
    <dbReference type="NCBI Taxonomy" id="238744"/>
    <lineage>
        <taxon>Eukaryota</taxon>
        <taxon>Metazoa</taxon>
        <taxon>Chordata</taxon>
        <taxon>Craniata</taxon>
        <taxon>Vertebrata</taxon>
        <taxon>Euteleostomi</taxon>
        <taxon>Actinopterygii</taxon>
        <taxon>Neopterygii</taxon>
        <taxon>Teleostei</taxon>
        <taxon>Neoteleostei</taxon>
        <taxon>Acanthomorphata</taxon>
        <taxon>Ovalentaria</taxon>
        <taxon>Atherinomorphae</taxon>
        <taxon>Atheriniformes</taxon>
        <taxon>Atherinopsidae</taxon>
        <taxon>Menidiinae</taxon>
        <taxon>Menidia</taxon>
    </lineage>
</organism>
<dbReference type="Proteomes" id="UP000677803">
    <property type="component" value="Unassembled WGS sequence"/>
</dbReference>
<dbReference type="GO" id="GO:0008270">
    <property type="term" value="F:zinc ion binding"/>
    <property type="evidence" value="ECO:0007669"/>
    <property type="project" value="UniProtKB-KW"/>
</dbReference>
<dbReference type="EMBL" id="CAJRST010010001">
    <property type="protein sequence ID" value="CAG5906832.1"/>
    <property type="molecule type" value="Genomic_DNA"/>
</dbReference>
<dbReference type="PANTHER" id="PTHR16515">
    <property type="entry name" value="PR DOMAIN ZINC FINGER PROTEIN"/>
    <property type="match status" value="1"/>
</dbReference>
<keyword evidence="7" id="KW-0539">Nucleus</keyword>
<dbReference type="InterPro" id="IPR036236">
    <property type="entry name" value="Znf_C2H2_sf"/>
</dbReference>
<dbReference type="PROSITE" id="PS50157">
    <property type="entry name" value="ZINC_FINGER_C2H2_2"/>
    <property type="match status" value="3"/>
</dbReference>
<sequence>MSKLERLNARVAKLLTEAVQEVLVVVKETVLEYQQKTARTQRENECLKRKLLELQDKVPKEGTDFLFTCELVPEGRGEAEQGDQDCSIIQRHNPDGDLTEEMLVDIHQPDQDVKQESNQDGRTDPMPQTEYCKAQLQMTAHSRDDSVTAHTSHEDNRDNSGVSLTNVADSCSGSSLEVNLAAIKRETLLTECTPSSPEQCVDLSCNSSRLSAADMTQASAEPYGFAFVHASHTAHRREGCSKSSRVLFDGKQIRMEHVTRDGVHLCLVCGKTFSRLGNLRIHQRCHTGEKPYGCMQCGRRFSQAGDLKKHKRVHTGEKPYYCSFCGKNFSRGENLKRHQRIHIGETLQLQQTFREQQS</sequence>
<accession>A0A8S4AVA7</accession>
<feature type="compositionally biased region" description="Basic and acidic residues" evidence="10">
    <location>
        <begin position="141"/>
        <end position="158"/>
    </location>
</feature>
<evidence type="ECO:0000256" key="3">
    <source>
        <dbReference type="ARBA" id="ARBA00022723"/>
    </source>
</evidence>
<keyword evidence="6" id="KW-0862">Zinc</keyword>
<dbReference type="Gene3D" id="3.30.160.60">
    <property type="entry name" value="Classic Zinc Finger"/>
    <property type="match status" value="3"/>
</dbReference>
<evidence type="ECO:0000256" key="6">
    <source>
        <dbReference type="ARBA" id="ARBA00022833"/>
    </source>
</evidence>
<comment type="similarity">
    <text evidence="2">Belongs to the krueppel C2H2-type zinc-finger protein family.</text>
</comment>
<feature type="domain" description="C2H2-type" evidence="11">
    <location>
        <begin position="264"/>
        <end position="291"/>
    </location>
</feature>
<dbReference type="AlphaFoldDB" id="A0A8S4AVA7"/>
<dbReference type="FunFam" id="3.30.160.60:FF:001498">
    <property type="entry name" value="Zinc finger protein 404"/>
    <property type="match status" value="1"/>
</dbReference>
<dbReference type="PROSITE" id="PS00028">
    <property type="entry name" value="ZINC_FINGER_C2H2_1"/>
    <property type="match status" value="3"/>
</dbReference>
<evidence type="ECO:0000313" key="13">
    <source>
        <dbReference type="Proteomes" id="UP000677803"/>
    </source>
</evidence>
<keyword evidence="13" id="KW-1185">Reference proteome</keyword>
<comment type="caution">
    <text evidence="12">The sequence shown here is derived from an EMBL/GenBank/DDBJ whole genome shotgun (WGS) entry which is preliminary data.</text>
</comment>
<dbReference type="Pfam" id="PF13912">
    <property type="entry name" value="zf-C2H2_6"/>
    <property type="match status" value="1"/>
</dbReference>
<evidence type="ECO:0000256" key="1">
    <source>
        <dbReference type="ARBA" id="ARBA00004123"/>
    </source>
</evidence>
<evidence type="ECO:0000256" key="8">
    <source>
        <dbReference type="PROSITE-ProRule" id="PRU00042"/>
    </source>
</evidence>